<reference evidence="2" key="1">
    <citation type="journal article" date="2023" name="Front. Plant Sci.">
        <title>Chromosomal-level genome assembly of Melastoma candidum provides insights into trichome evolution.</title>
        <authorList>
            <person name="Zhong Y."/>
            <person name="Wu W."/>
            <person name="Sun C."/>
            <person name="Zou P."/>
            <person name="Liu Y."/>
            <person name="Dai S."/>
            <person name="Zhou R."/>
        </authorList>
    </citation>
    <scope>NUCLEOTIDE SEQUENCE [LARGE SCALE GENOMIC DNA]</scope>
</reference>
<gene>
    <name evidence="1" type="ORF">MLD38_030228</name>
</gene>
<proteinExistence type="predicted"/>
<accession>A0ACB9ML00</accession>
<comment type="caution">
    <text evidence="1">The sequence shown here is derived from an EMBL/GenBank/DDBJ whole genome shotgun (WGS) entry which is preliminary data.</text>
</comment>
<dbReference type="Proteomes" id="UP001057402">
    <property type="component" value="Chromosome 9"/>
</dbReference>
<evidence type="ECO:0000313" key="1">
    <source>
        <dbReference type="EMBL" id="KAI4324772.1"/>
    </source>
</evidence>
<dbReference type="EMBL" id="CM042888">
    <property type="protein sequence ID" value="KAI4324772.1"/>
    <property type="molecule type" value="Genomic_DNA"/>
</dbReference>
<protein>
    <submittedName>
        <fullName evidence="1">Uncharacterized protein</fullName>
    </submittedName>
</protein>
<sequence length="623" mass="67845">MGSSAEEEFNPSAGELVWVRLNNGSWWPGRVMGLDELSDISPVPRRIGTPVMLLGRKSINIDWYNIPKSKRVKAFRCGEYSHCIEKAKAACAIPKKKNVKHPRRDDAILLALELENAQLGKDHLDVYARSSSHGGTNATSPDQESESDENSPSAFELSQSGLSFEEPNRANSPRVQVFHGGNGHNCSGSEGDGLEGGTRRMKGLGDLGMCLAVNKGTGSPVVDCSTIAIPNNMVKSCSSFLKRKRTQVARVQELLKRRKRRRQLTQVMESANMVSVPVLCNQIPCSSCPAHAGASSCSLPSSAPVASKRVSTSVRKTNADGHETRHKSVFLVNNIADSSNVVNGQRKVQENGTSCLKESRKNESLDGLYDVPLAGEENHFVDLQRVAKSGFSMAQNGIAKGCQSTTSKSASLQPLWNLGNAVCISSLTQRMKKGTSKWQSKRKRNSRPTSKGIIRSSRNNRSKVAMVTTDSDFQADDPGDLDLWLGSSLYSVEVKSQATYRPDNVPFISLSSRLNGEAIVGHPVTIEVLHDGYYDRPVEAIAPKRSNSKRSRYFLVKSRRRRRPGVISKKMRSLSSLNTKKKGKGDEKPAVGVGESSVTACIPVKAVFSRLNEAVNGSGRSSC</sequence>
<name>A0ACB9ML00_9MYRT</name>
<organism evidence="1 2">
    <name type="scientific">Melastoma candidum</name>
    <dbReference type="NCBI Taxonomy" id="119954"/>
    <lineage>
        <taxon>Eukaryota</taxon>
        <taxon>Viridiplantae</taxon>
        <taxon>Streptophyta</taxon>
        <taxon>Embryophyta</taxon>
        <taxon>Tracheophyta</taxon>
        <taxon>Spermatophyta</taxon>
        <taxon>Magnoliopsida</taxon>
        <taxon>eudicotyledons</taxon>
        <taxon>Gunneridae</taxon>
        <taxon>Pentapetalae</taxon>
        <taxon>rosids</taxon>
        <taxon>malvids</taxon>
        <taxon>Myrtales</taxon>
        <taxon>Melastomataceae</taxon>
        <taxon>Melastomatoideae</taxon>
        <taxon>Melastomateae</taxon>
        <taxon>Melastoma</taxon>
    </lineage>
</organism>
<keyword evidence="2" id="KW-1185">Reference proteome</keyword>
<evidence type="ECO:0000313" key="2">
    <source>
        <dbReference type="Proteomes" id="UP001057402"/>
    </source>
</evidence>